<feature type="transmembrane region" description="Helical" evidence="1">
    <location>
        <begin position="73"/>
        <end position="97"/>
    </location>
</feature>
<keyword evidence="1" id="KW-0472">Membrane</keyword>
<dbReference type="Proteomes" id="UP000002316">
    <property type="component" value="Chromosome 8"/>
</dbReference>
<gene>
    <name evidence="2" type="ORF">TbgDal_VIII2720</name>
</gene>
<reference evidence="3" key="1">
    <citation type="journal article" date="2010" name="PLoS Negl. Trop. Dis.">
        <title>The genome sequence of Trypanosoma brucei gambiense, causative agent of chronic human african trypanosomiasis.</title>
        <authorList>
            <person name="Jackson A.P."/>
            <person name="Sanders M."/>
            <person name="Berry A."/>
            <person name="McQuillan J."/>
            <person name="Aslett M.A."/>
            <person name="Quail M.A."/>
            <person name="Chukualim B."/>
            <person name="Capewell P."/>
            <person name="MacLeod A."/>
            <person name="Melville S.E."/>
            <person name="Gibson W."/>
            <person name="Barry J.D."/>
            <person name="Berriman M."/>
            <person name="Hertz-Fowler C."/>
        </authorList>
    </citation>
    <scope>NUCLEOTIDE SEQUENCE [LARGE SCALE GENOMIC DNA]</scope>
    <source>
        <strain evidence="3">MHOM/CI/86/DAL972</strain>
    </source>
</reference>
<organism evidence="2 3">
    <name type="scientific">Trypanosoma brucei gambiense (strain MHOM/CI/86/DAL972)</name>
    <dbReference type="NCBI Taxonomy" id="679716"/>
    <lineage>
        <taxon>Eukaryota</taxon>
        <taxon>Discoba</taxon>
        <taxon>Euglenozoa</taxon>
        <taxon>Kinetoplastea</taxon>
        <taxon>Metakinetoplastina</taxon>
        <taxon>Trypanosomatida</taxon>
        <taxon>Trypanosomatidae</taxon>
        <taxon>Trypanosoma</taxon>
    </lineage>
</organism>
<name>C9ZV86_TRYB9</name>
<feature type="transmembrane region" description="Helical" evidence="1">
    <location>
        <begin position="38"/>
        <end position="67"/>
    </location>
</feature>
<dbReference type="EMBL" id="FN554971">
    <property type="protein sequence ID" value="CBH13324.1"/>
    <property type="molecule type" value="Genomic_DNA"/>
</dbReference>
<keyword evidence="1" id="KW-0812">Transmembrane</keyword>
<dbReference type="GeneID" id="23863449"/>
<sequence>MYDPAPLPFDVATVHLFLSSGHVFVLSYLKYRWEKPFIVFFVSAVLLCLCSCFCAFACDCGAGVFSFFLSLQSIHSCAITSFSVDFFLFRGFVFLLFPLPVRMRAWNIHK</sequence>
<dbReference type="AlphaFoldDB" id="C9ZV86"/>
<evidence type="ECO:0000313" key="3">
    <source>
        <dbReference type="Proteomes" id="UP000002316"/>
    </source>
</evidence>
<dbReference type="KEGG" id="tbg:TbgDal_VIII2720"/>
<protein>
    <submittedName>
        <fullName evidence="2">Uncharacterized protein</fullName>
    </submittedName>
</protein>
<dbReference type="RefSeq" id="XP_011775601.1">
    <property type="nucleotide sequence ID" value="XM_011777299.1"/>
</dbReference>
<proteinExistence type="predicted"/>
<evidence type="ECO:0000256" key="1">
    <source>
        <dbReference type="SAM" id="Phobius"/>
    </source>
</evidence>
<keyword evidence="1" id="KW-1133">Transmembrane helix</keyword>
<feature type="transmembrane region" description="Helical" evidence="1">
    <location>
        <begin position="12"/>
        <end position="31"/>
    </location>
</feature>
<evidence type="ECO:0000313" key="2">
    <source>
        <dbReference type="EMBL" id="CBH13324.1"/>
    </source>
</evidence>
<accession>C9ZV86</accession>